<dbReference type="InParanoid" id="E9H6A6"/>
<dbReference type="GO" id="GO:0007172">
    <property type="term" value="P:signal complex assembly"/>
    <property type="evidence" value="ECO:0007669"/>
    <property type="project" value="InterPro"/>
</dbReference>
<evidence type="ECO:0000256" key="1">
    <source>
        <dbReference type="SAM" id="MobiDB-lite"/>
    </source>
</evidence>
<evidence type="ECO:0000313" key="3">
    <source>
        <dbReference type="EMBL" id="EFX72620.1"/>
    </source>
</evidence>
<feature type="region of interest" description="Disordered" evidence="1">
    <location>
        <begin position="43"/>
        <end position="64"/>
    </location>
</feature>
<sequence length="130" mass="14606">MMADAAPPSAEIAAAAVATNPAPYKEVRIRTKRTISRATYGARTEDWKLRQQQRQSEEDSRWLGEEESHMVDMAHKVLNKVMTELVSALKLDERGMLSVAHILAMNAKNLLDVVDHARIIKTSPCQHPPY</sequence>
<dbReference type="Gene3D" id="1.20.120.330">
    <property type="entry name" value="Nucleotidyltransferases domain 2"/>
    <property type="match status" value="1"/>
</dbReference>
<dbReference type="Pfam" id="PF03623">
    <property type="entry name" value="Focal_AT"/>
    <property type="match status" value="1"/>
</dbReference>
<evidence type="ECO:0000259" key="2">
    <source>
        <dbReference type="Pfam" id="PF03623"/>
    </source>
</evidence>
<accession>E9H6A6</accession>
<dbReference type="EMBL" id="GL732597">
    <property type="protein sequence ID" value="EFX72620.1"/>
    <property type="molecule type" value="Genomic_DNA"/>
</dbReference>
<dbReference type="AlphaFoldDB" id="E9H6A6"/>
<dbReference type="Proteomes" id="UP000000305">
    <property type="component" value="Unassembled WGS sequence"/>
</dbReference>
<organism evidence="3 4">
    <name type="scientific">Daphnia pulex</name>
    <name type="common">Water flea</name>
    <dbReference type="NCBI Taxonomy" id="6669"/>
    <lineage>
        <taxon>Eukaryota</taxon>
        <taxon>Metazoa</taxon>
        <taxon>Ecdysozoa</taxon>
        <taxon>Arthropoda</taxon>
        <taxon>Crustacea</taxon>
        <taxon>Branchiopoda</taxon>
        <taxon>Diplostraca</taxon>
        <taxon>Cladocera</taxon>
        <taxon>Anomopoda</taxon>
        <taxon>Daphniidae</taxon>
        <taxon>Daphnia</taxon>
    </lineage>
</organism>
<evidence type="ECO:0000313" key="4">
    <source>
        <dbReference type="Proteomes" id="UP000000305"/>
    </source>
</evidence>
<gene>
    <name evidence="3" type="ORF">DAPPUDRAFT_254106</name>
</gene>
<dbReference type="OrthoDB" id="9976756at2759"/>
<dbReference type="InterPro" id="IPR005189">
    <property type="entry name" value="Focal_adhesion_kin_target_dom"/>
</dbReference>
<dbReference type="GO" id="GO:0005925">
    <property type="term" value="C:focal adhesion"/>
    <property type="evidence" value="ECO:0007669"/>
    <property type="project" value="InterPro"/>
</dbReference>
<name>E9H6A6_DAPPU</name>
<dbReference type="KEGG" id="dpx:DAPPUDRAFT_254106"/>
<dbReference type="InterPro" id="IPR036137">
    <property type="entry name" value="Focal_adhe_kin_target_dom_sf"/>
</dbReference>
<dbReference type="SUPFAM" id="SSF68993">
    <property type="entry name" value="FAT domain of focal adhesion kinase"/>
    <property type="match status" value="1"/>
</dbReference>
<reference evidence="3 4" key="1">
    <citation type="journal article" date="2011" name="Science">
        <title>The ecoresponsive genome of Daphnia pulex.</title>
        <authorList>
            <person name="Colbourne J.K."/>
            <person name="Pfrender M.E."/>
            <person name="Gilbert D."/>
            <person name="Thomas W.K."/>
            <person name="Tucker A."/>
            <person name="Oakley T.H."/>
            <person name="Tokishita S."/>
            <person name="Aerts A."/>
            <person name="Arnold G.J."/>
            <person name="Basu M.K."/>
            <person name="Bauer D.J."/>
            <person name="Caceres C.E."/>
            <person name="Carmel L."/>
            <person name="Casola C."/>
            <person name="Choi J.H."/>
            <person name="Detter J.C."/>
            <person name="Dong Q."/>
            <person name="Dusheyko S."/>
            <person name="Eads B.D."/>
            <person name="Frohlich T."/>
            <person name="Geiler-Samerotte K.A."/>
            <person name="Gerlach D."/>
            <person name="Hatcher P."/>
            <person name="Jogdeo S."/>
            <person name="Krijgsveld J."/>
            <person name="Kriventseva E.V."/>
            <person name="Kultz D."/>
            <person name="Laforsch C."/>
            <person name="Lindquist E."/>
            <person name="Lopez J."/>
            <person name="Manak J.R."/>
            <person name="Muller J."/>
            <person name="Pangilinan J."/>
            <person name="Patwardhan R.P."/>
            <person name="Pitluck S."/>
            <person name="Pritham E.J."/>
            <person name="Rechtsteiner A."/>
            <person name="Rho M."/>
            <person name="Rogozin I.B."/>
            <person name="Sakarya O."/>
            <person name="Salamov A."/>
            <person name="Schaack S."/>
            <person name="Shapiro H."/>
            <person name="Shiga Y."/>
            <person name="Skalitzky C."/>
            <person name="Smith Z."/>
            <person name="Souvorov A."/>
            <person name="Sung W."/>
            <person name="Tang Z."/>
            <person name="Tsuchiya D."/>
            <person name="Tu H."/>
            <person name="Vos H."/>
            <person name="Wang M."/>
            <person name="Wolf Y.I."/>
            <person name="Yamagata H."/>
            <person name="Yamada T."/>
            <person name="Ye Y."/>
            <person name="Shaw J.R."/>
            <person name="Andrews J."/>
            <person name="Crease T.J."/>
            <person name="Tang H."/>
            <person name="Lucas S.M."/>
            <person name="Robertson H.M."/>
            <person name="Bork P."/>
            <person name="Koonin E.V."/>
            <person name="Zdobnov E.M."/>
            <person name="Grigoriev I.V."/>
            <person name="Lynch M."/>
            <person name="Boore J.L."/>
        </authorList>
    </citation>
    <scope>NUCLEOTIDE SEQUENCE [LARGE SCALE GENOMIC DNA]</scope>
</reference>
<dbReference type="GO" id="GO:0004713">
    <property type="term" value="F:protein tyrosine kinase activity"/>
    <property type="evidence" value="ECO:0007669"/>
    <property type="project" value="InterPro"/>
</dbReference>
<dbReference type="HOGENOM" id="CLU_1940235_0_0_1"/>
<feature type="domain" description="Focal AT" evidence="2">
    <location>
        <begin position="49"/>
        <end position="119"/>
    </location>
</feature>
<dbReference type="PhylomeDB" id="E9H6A6"/>
<proteinExistence type="predicted"/>
<keyword evidence="4" id="KW-1185">Reference proteome</keyword>
<protein>
    <recommendedName>
        <fullName evidence="2">Focal AT domain-containing protein</fullName>
    </recommendedName>
</protein>